<name>A0A7G9SQH5_9GAMM</name>
<proteinExistence type="predicted"/>
<dbReference type="Proteomes" id="UP000515804">
    <property type="component" value="Chromosome"/>
</dbReference>
<accession>A0A7G9SQH5</accession>
<feature type="region of interest" description="Disordered" evidence="1">
    <location>
        <begin position="38"/>
        <end position="60"/>
    </location>
</feature>
<dbReference type="InterPro" id="IPR004714">
    <property type="entry name" value="Cyt_oxidase_maturation_cbb3"/>
</dbReference>
<dbReference type="PANTHER" id="PTHR41532:SF1">
    <property type="entry name" value="FIXS PROTEIN"/>
    <property type="match status" value="1"/>
</dbReference>
<dbReference type="AlphaFoldDB" id="A0A7G9SQH5"/>
<evidence type="ECO:0000313" key="2">
    <source>
        <dbReference type="EMBL" id="QNN70100.1"/>
    </source>
</evidence>
<dbReference type="Pfam" id="PF03597">
    <property type="entry name" value="FixS"/>
    <property type="match status" value="1"/>
</dbReference>
<organism evidence="2 3">
    <name type="scientific">Thermomonas carbonis</name>
    <dbReference type="NCBI Taxonomy" id="1463158"/>
    <lineage>
        <taxon>Bacteria</taxon>
        <taxon>Pseudomonadati</taxon>
        <taxon>Pseudomonadota</taxon>
        <taxon>Gammaproteobacteria</taxon>
        <taxon>Lysobacterales</taxon>
        <taxon>Lysobacteraceae</taxon>
        <taxon>Thermomonas</taxon>
    </lineage>
</organism>
<keyword evidence="3" id="KW-1185">Reference proteome</keyword>
<evidence type="ECO:0000313" key="3">
    <source>
        <dbReference type="Proteomes" id="UP000515804"/>
    </source>
</evidence>
<evidence type="ECO:0000256" key="1">
    <source>
        <dbReference type="SAM" id="MobiDB-lite"/>
    </source>
</evidence>
<dbReference type="RefSeq" id="WP_187552617.1">
    <property type="nucleotide sequence ID" value="NZ_BMZL01000001.1"/>
</dbReference>
<dbReference type="EMBL" id="CP060719">
    <property type="protein sequence ID" value="QNN70100.1"/>
    <property type="molecule type" value="Genomic_DNA"/>
</dbReference>
<protein>
    <submittedName>
        <fullName evidence="2">Cbb3-type cytochrome oxidase assembly protein CcoS</fullName>
    </submittedName>
</protein>
<dbReference type="NCBIfam" id="TIGR00847">
    <property type="entry name" value="ccoS"/>
    <property type="match status" value="1"/>
</dbReference>
<gene>
    <name evidence="2" type="primary">ccoS</name>
    <name evidence="2" type="ORF">H9L16_00100</name>
</gene>
<dbReference type="KEGG" id="tcn:H9L16_00100"/>
<reference evidence="2 3" key="1">
    <citation type="submission" date="2020-08" db="EMBL/GenBank/DDBJ databases">
        <title>Genome sequence of Thermomonas carbonis KCTC 42013T.</title>
        <authorList>
            <person name="Hyun D.-W."/>
            <person name="Bae J.-W."/>
        </authorList>
    </citation>
    <scope>NUCLEOTIDE SEQUENCE [LARGE SCALE GENOMIC DNA]</scope>
    <source>
        <strain evidence="2 3">KCTC 42013</strain>
    </source>
</reference>
<dbReference type="PANTHER" id="PTHR41532">
    <property type="entry name" value="FIXS PROTEIN"/>
    <property type="match status" value="1"/>
</dbReference>
<sequence length="60" mass="6484">MNALLILIPLSLVLLVAALWAFAWAVKRGQFDDLDTPAIDILQDDPTPPRAPANEDDDAG</sequence>